<dbReference type="InterPro" id="IPR007000">
    <property type="entry name" value="PLipase_B-like"/>
</dbReference>
<dbReference type="Gene3D" id="3.60.60.30">
    <property type="match status" value="2"/>
</dbReference>
<dbReference type="GO" id="GO:0004620">
    <property type="term" value="F:phospholipase activity"/>
    <property type="evidence" value="ECO:0007669"/>
    <property type="project" value="InterPro"/>
</dbReference>
<dbReference type="STRING" id="451379.A0A0N5AVB9"/>
<dbReference type="WBParaSite" id="SMUV_0000883201-mRNA-1">
    <property type="protein sequence ID" value="SMUV_0000883201-mRNA-1"/>
    <property type="gene ID" value="SMUV_0000883201"/>
</dbReference>
<evidence type="ECO:0000313" key="7">
    <source>
        <dbReference type="Proteomes" id="UP000046393"/>
    </source>
</evidence>
<evidence type="ECO:0000256" key="4">
    <source>
        <dbReference type="ARBA" id="ARBA00022963"/>
    </source>
</evidence>
<keyword evidence="3" id="KW-0378">Hydrolase</keyword>
<keyword evidence="7" id="KW-1185">Reference proteome</keyword>
<evidence type="ECO:0000256" key="3">
    <source>
        <dbReference type="ARBA" id="ARBA00022801"/>
    </source>
</evidence>
<dbReference type="PANTHER" id="PTHR12370:SF7">
    <property type="entry name" value="PHOSPHOLIPASE B-LIKE 2-RELATED"/>
    <property type="match status" value="1"/>
</dbReference>
<evidence type="ECO:0000256" key="6">
    <source>
        <dbReference type="ARBA" id="ARBA00023180"/>
    </source>
</evidence>
<protein>
    <submittedName>
        <fullName evidence="8">Phospholipase B-like</fullName>
    </submittedName>
</protein>
<dbReference type="Proteomes" id="UP000046393">
    <property type="component" value="Unplaced"/>
</dbReference>
<accession>A0A0N5AVB9</accession>
<keyword evidence="5" id="KW-0443">Lipid metabolism</keyword>
<keyword evidence="2" id="KW-0732">Signal</keyword>
<dbReference type="PANTHER" id="PTHR12370">
    <property type="entry name" value="PHOSPHOLIPASE B-RELATED"/>
    <property type="match status" value="1"/>
</dbReference>
<reference evidence="8" key="1">
    <citation type="submission" date="2016-04" db="UniProtKB">
        <authorList>
            <consortium name="WormBaseParasite"/>
        </authorList>
    </citation>
    <scope>IDENTIFICATION</scope>
</reference>
<evidence type="ECO:0000256" key="1">
    <source>
        <dbReference type="ARBA" id="ARBA00007835"/>
    </source>
</evidence>
<dbReference type="Pfam" id="PF04916">
    <property type="entry name" value="Phospholip_B"/>
    <property type="match status" value="2"/>
</dbReference>
<sequence length="1100" mass="127174">MLRGNVFSSNIDEYDEFQDFDEVEDYLEAEGPGEETKYIYRSICKDDNGRLQILAGFDCRRQVAVGRFRNAVNLTGWSFLEIETFSSYPADEQAYAAGVLEGNLTKALIANHIENTVADACKNYTKYCKRVHAFMKSNMEWIKTKVLEKNLTDKYWLQVRRTMFQLTGMYHGYDGVALVPDMSFDLHPILMMNSNGEFYDLDRKFNKTRDPTEIPGRCSGLVKVTPENKDLLFSQVTMSGFQFMLRILKMYKFGYDKQKVPGHIESFSSYPGVLFSSDDFVLLSSGLAALETTITVYDKSLFSFTTDKDQIPMWMRAIVANQLAKSGKEWCEIFSRYNSGTYNNQWVVVDYKNFNPKQPLPYFGLLYVLEQLPGFVEYRDMTWYLRKYSYFPSYNIPYFKRITKRSGAGKYADKVGDWSRWGKCPRAKIFERDHSTVVDLNTLTRLMRYNDYTHDEFSRCNCTPPYTAEAAISARGDLNPKDGKYEFAGMGHVNHGAIDYKGTDYALFMQLRFRAISSPAYDNVSPFQWSKFDMGANIKHIGHPDLWKFAAVEPVWETPDVKGRICHRYLAFVTFIDFIDSILSSNAYCIESEDDDQTEHNASDLELDDSEDDVIFTKKKQKQGPGRETKYTYSSICKNEEGQMRILPGFDCRRQVAVGRFQNAINITGWSFLEIETMAEYPPEEQAYAAGVLEGFLTKELIGYHLENTVLHSCENYTIYCDKLHNFMHENMNWIRETLSTKSPNDAYWAQINRTLHQLTGVYHGYDGTPLSPMISYELHPILEINSMGEFFDLEKKFNKTVDPTTLRESCSGLVKIAPNNADLFFSHVTMNGFQYMTRVLKMYKFGYNTTQVPGHTYSFSSYPGMIYSSDDFLLTSAGNSNPKHSLSFSYPILKIPMWIRVKNANELARDGEQWCDIFSLYNSGTYNNQWLVVDYKNFKPGKPIPDTGLLYVLEQLPSRNLCSGYIVYRDLTDVLKRKTYFPSYNIPWFSSITKRSGLAKHAKKYGNWFRWGKCPRARIFERDHHKVVDIDTLTELMRYNDYKHDEFSRCNCTPPYTAEAAISARGDLNLPDGKYEFQGMGHVNHGALDYKARIQFRPN</sequence>
<evidence type="ECO:0000313" key="8">
    <source>
        <dbReference type="WBParaSite" id="SMUV_0000883201-mRNA-1"/>
    </source>
</evidence>
<evidence type="ECO:0000256" key="2">
    <source>
        <dbReference type="ARBA" id="ARBA00022729"/>
    </source>
</evidence>
<keyword evidence="6" id="KW-0325">Glycoprotein</keyword>
<dbReference type="AlphaFoldDB" id="A0A0N5AVB9"/>
<keyword evidence="4" id="KW-0442">Lipid degradation</keyword>
<comment type="similarity">
    <text evidence="1">Belongs to the phospholipase B-like family.</text>
</comment>
<organism evidence="7 8">
    <name type="scientific">Syphacia muris</name>
    <dbReference type="NCBI Taxonomy" id="451379"/>
    <lineage>
        <taxon>Eukaryota</taxon>
        <taxon>Metazoa</taxon>
        <taxon>Ecdysozoa</taxon>
        <taxon>Nematoda</taxon>
        <taxon>Chromadorea</taxon>
        <taxon>Rhabditida</taxon>
        <taxon>Spirurina</taxon>
        <taxon>Oxyuridomorpha</taxon>
        <taxon>Oxyuroidea</taxon>
        <taxon>Oxyuridae</taxon>
        <taxon>Syphacia</taxon>
    </lineage>
</organism>
<evidence type="ECO:0000256" key="5">
    <source>
        <dbReference type="ARBA" id="ARBA00023098"/>
    </source>
</evidence>
<dbReference type="GO" id="GO:0009395">
    <property type="term" value="P:phospholipid catabolic process"/>
    <property type="evidence" value="ECO:0007669"/>
    <property type="project" value="TreeGrafter"/>
</dbReference>
<proteinExistence type="inferred from homology"/>
<name>A0A0N5AVB9_9BILA</name>
<dbReference type="GO" id="GO:0005576">
    <property type="term" value="C:extracellular region"/>
    <property type="evidence" value="ECO:0007669"/>
    <property type="project" value="TreeGrafter"/>
</dbReference>